<feature type="compositionally biased region" description="Basic and acidic residues" evidence="1">
    <location>
        <begin position="183"/>
        <end position="199"/>
    </location>
</feature>
<accession>J0GZ74</accession>
<evidence type="ECO:0000256" key="1">
    <source>
        <dbReference type="SAM" id="MobiDB-lite"/>
    </source>
</evidence>
<reference evidence="2 3" key="1">
    <citation type="submission" date="2012-02" db="EMBL/GenBank/DDBJ databases">
        <title>Improved High-Quality Draft Sequence of Rhizobium leguminosarum bv. trifolii WSM597.</title>
        <authorList>
            <consortium name="US DOE Joint Genome Institute"/>
            <person name="Lucas S."/>
            <person name="Han J."/>
            <person name="Lapidus A."/>
            <person name="Cheng J.-F."/>
            <person name="Goodwin L."/>
            <person name="Pitluck S."/>
            <person name="Peters L."/>
            <person name="Ovchinnikova G."/>
            <person name="Held B."/>
            <person name="Detter J.C."/>
            <person name="Han C."/>
            <person name="Tapia R."/>
            <person name="Land M."/>
            <person name="Hauser L."/>
            <person name="Kyrpides N."/>
            <person name="Ivanova N."/>
            <person name="Pagani I."/>
            <person name="Brau L."/>
            <person name="Yates R."/>
            <person name="O'Hara G."/>
            <person name="Rui T."/>
            <person name="Howieson J."/>
            <person name="Reeve W."/>
            <person name="Woyke T."/>
        </authorList>
    </citation>
    <scope>NUCLEOTIDE SEQUENCE [LARGE SCALE GENOMIC DNA]</scope>
    <source>
        <strain evidence="2 3">WSM597</strain>
    </source>
</reference>
<sequence>MKGVVKKNFPFALDGINITQIGAGTDFPPAGYSVQDKTFEGLAAAGFIEATEESALPADEELNRRIIDALDKKLSAMSDEELKAVIARRGTPFSGNMVHAVLVGEAKSQMLAELEGHAPVTMVDPNSGITEQPLSAPGQATPPSAAAAVAQQQAAADAAAQQQNEANQNDANQGGKNEVTNQFDEKLPDASKSDWKSEAELNTMNKADLETYAAEKKVDLTGLKTKPEYVEALKPKTAE</sequence>
<gene>
    <name evidence="2" type="ORF">Rleg9DRAFT_1702</name>
</gene>
<dbReference type="AlphaFoldDB" id="J0GZ74"/>
<dbReference type="HOGENOM" id="CLU_1160330_0_0_5"/>
<feature type="region of interest" description="Disordered" evidence="1">
    <location>
        <begin position="122"/>
        <end position="199"/>
    </location>
</feature>
<dbReference type="EMBL" id="JH719381">
    <property type="protein sequence ID" value="EJB02888.1"/>
    <property type="molecule type" value="Genomic_DNA"/>
</dbReference>
<feature type="compositionally biased region" description="Low complexity" evidence="1">
    <location>
        <begin position="145"/>
        <end position="173"/>
    </location>
</feature>
<evidence type="ECO:0000313" key="2">
    <source>
        <dbReference type="EMBL" id="EJB02888.1"/>
    </source>
</evidence>
<dbReference type="RefSeq" id="WP_003586779.1">
    <property type="nucleotide sequence ID" value="NZ_JH719381.1"/>
</dbReference>
<protein>
    <submittedName>
        <fullName evidence="2">Uncharacterized protein</fullName>
    </submittedName>
</protein>
<evidence type="ECO:0000313" key="3">
    <source>
        <dbReference type="Proteomes" id="UP000005092"/>
    </source>
</evidence>
<dbReference type="Proteomes" id="UP000005092">
    <property type="component" value="Unassembled WGS sequence"/>
</dbReference>
<organism evidence="2 3">
    <name type="scientific">Rhizobium leguminosarum bv. trifolii WSM597</name>
    <dbReference type="NCBI Taxonomy" id="754764"/>
    <lineage>
        <taxon>Bacteria</taxon>
        <taxon>Pseudomonadati</taxon>
        <taxon>Pseudomonadota</taxon>
        <taxon>Alphaproteobacteria</taxon>
        <taxon>Hyphomicrobiales</taxon>
        <taxon>Rhizobiaceae</taxon>
        <taxon>Rhizobium/Agrobacterium group</taxon>
        <taxon>Rhizobium</taxon>
    </lineage>
</organism>
<name>J0GZ74_RHILT</name>
<proteinExistence type="predicted"/>